<name>A0A8S5RAT8_9VIRU</name>
<proteinExistence type="predicted"/>
<sequence>MASFNSKQYSWCSISVLLGGRILDGCTAIEYTEKKEKELLYGRGCKPHGVVGGNVSYEGKISIWQSELEAMTRDATNKNILALSFDIVVAYVPNDGGQIVTDILKGVEFTEVKKGMNQGDKNMIVELPILFIDVKRQQ</sequence>
<protein>
    <submittedName>
        <fullName evidence="1">Putative XkdM-like protein</fullName>
    </submittedName>
</protein>
<organism evidence="1">
    <name type="scientific">virus sp. ctOZh10</name>
    <dbReference type="NCBI Taxonomy" id="2828250"/>
    <lineage>
        <taxon>Viruses</taxon>
    </lineage>
</organism>
<evidence type="ECO:0000313" key="1">
    <source>
        <dbReference type="EMBL" id="DAE28542.1"/>
    </source>
</evidence>
<reference evidence="1" key="1">
    <citation type="journal article" date="2021" name="Proc. Natl. Acad. Sci. U.S.A.">
        <title>A Catalog of Tens of Thousands of Viruses from Human Metagenomes Reveals Hidden Associations with Chronic Diseases.</title>
        <authorList>
            <person name="Tisza M.J."/>
            <person name="Buck C.B."/>
        </authorList>
    </citation>
    <scope>NUCLEOTIDE SEQUENCE</scope>
    <source>
        <strain evidence="1">CtOZh10</strain>
    </source>
</reference>
<accession>A0A8S5RAT8</accession>
<dbReference type="EMBL" id="BK059088">
    <property type="protein sequence ID" value="DAE28542.1"/>
    <property type="molecule type" value="Genomic_DNA"/>
</dbReference>